<dbReference type="InterPro" id="IPR036291">
    <property type="entry name" value="NAD(P)-bd_dom_sf"/>
</dbReference>
<dbReference type="EMBL" id="UGVI01000002">
    <property type="protein sequence ID" value="SUF09190.1"/>
    <property type="molecule type" value="Genomic_DNA"/>
</dbReference>
<reference evidence="4 5" key="1">
    <citation type="submission" date="2018-06" db="EMBL/GenBank/DDBJ databases">
        <authorList>
            <consortium name="Pathogen Informatics"/>
            <person name="Doyle S."/>
        </authorList>
    </citation>
    <scope>NUCLEOTIDE SEQUENCE [LARGE SCALE GENOMIC DNA]</scope>
    <source>
        <strain evidence="4 5">NCTC13296</strain>
    </source>
</reference>
<accession>A0A379PNC7</accession>
<dbReference type="AlphaFoldDB" id="A0A379PNC7"/>
<evidence type="ECO:0000256" key="1">
    <source>
        <dbReference type="ARBA" id="ARBA00006484"/>
    </source>
</evidence>
<evidence type="ECO:0000256" key="2">
    <source>
        <dbReference type="ARBA" id="ARBA00023002"/>
    </source>
</evidence>
<dbReference type="PANTHER" id="PTHR42760">
    <property type="entry name" value="SHORT-CHAIN DEHYDROGENASES/REDUCTASES FAMILY MEMBER"/>
    <property type="match status" value="1"/>
</dbReference>
<dbReference type="FunFam" id="3.40.50.720:FF:000084">
    <property type="entry name" value="Short-chain dehydrogenase reductase"/>
    <property type="match status" value="1"/>
</dbReference>
<evidence type="ECO:0000313" key="4">
    <source>
        <dbReference type="EMBL" id="SUF09190.1"/>
    </source>
</evidence>
<gene>
    <name evidence="4" type="primary">ydaD_3</name>
    <name evidence="4" type="ORF">NCTC13296_04387</name>
</gene>
<dbReference type="Gene3D" id="3.40.50.720">
    <property type="entry name" value="NAD(P)-binding Rossmann-like Domain"/>
    <property type="match status" value="1"/>
</dbReference>
<sequence length="250" mass="25944">MRKILVTGASSGIGRATARAFAELGDIVAVHYATDRRGAEHTRSELPGEGHTIVSGDIGDPTQARNLVERAVSELGSLDVLVNNAAVAPSAGNRHPITDTSYDDWCAVWTRMVEVNLLGSSCVTWAAAQYMTVGGRIVNVGSRGAFRGEPEHPAYGATKAALHALGQSLAIALAPRGIAVSSVAPGFVSSERQQPKLSCGEGAALRQQSPLGRVGTPAEVAAAIVYLASPEAEWATGTILDLNGASHLRT</sequence>
<evidence type="ECO:0000313" key="5">
    <source>
        <dbReference type="Proteomes" id="UP000254569"/>
    </source>
</evidence>
<dbReference type="SUPFAM" id="SSF51735">
    <property type="entry name" value="NAD(P)-binding Rossmann-fold domains"/>
    <property type="match status" value="1"/>
</dbReference>
<dbReference type="GO" id="GO:0016616">
    <property type="term" value="F:oxidoreductase activity, acting on the CH-OH group of donors, NAD or NADP as acceptor"/>
    <property type="evidence" value="ECO:0007669"/>
    <property type="project" value="TreeGrafter"/>
</dbReference>
<feature type="region of interest" description="Disordered" evidence="3">
    <location>
        <begin position="39"/>
        <end position="59"/>
    </location>
</feature>
<dbReference type="EC" id="1.-.-.-" evidence="4"/>
<keyword evidence="5" id="KW-1185">Reference proteome</keyword>
<proteinExistence type="inferred from homology"/>
<dbReference type="Proteomes" id="UP000254569">
    <property type="component" value="Unassembled WGS sequence"/>
</dbReference>
<protein>
    <submittedName>
        <fullName evidence="4">Short chain dehydrogenase</fullName>
        <ecNumber evidence="4">1.-.-.-</ecNumber>
    </submittedName>
</protein>
<comment type="similarity">
    <text evidence="1">Belongs to the short-chain dehydrogenases/reductases (SDR) family.</text>
</comment>
<dbReference type="PROSITE" id="PS00061">
    <property type="entry name" value="ADH_SHORT"/>
    <property type="match status" value="1"/>
</dbReference>
<dbReference type="PRINTS" id="PR00081">
    <property type="entry name" value="GDHRDH"/>
</dbReference>
<dbReference type="InterPro" id="IPR020904">
    <property type="entry name" value="Sc_DH/Rdtase_CS"/>
</dbReference>
<dbReference type="Pfam" id="PF13561">
    <property type="entry name" value="adh_short_C2"/>
    <property type="match status" value="1"/>
</dbReference>
<dbReference type="InterPro" id="IPR002347">
    <property type="entry name" value="SDR_fam"/>
</dbReference>
<evidence type="ECO:0000256" key="3">
    <source>
        <dbReference type="SAM" id="MobiDB-lite"/>
    </source>
</evidence>
<name>A0A379PNC7_9NOCA</name>
<keyword evidence="2 4" id="KW-0560">Oxidoreductase</keyword>
<dbReference type="CDD" id="cd05233">
    <property type="entry name" value="SDR_c"/>
    <property type="match status" value="1"/>
</dbReference>
<dbReference type="PRINTS" id="PR00080">
    <property type="entry name" value="SDRFAMILY"/>
</dbReference>
<feature type="compositionally biased region" description="Basic and acidic residues" evidence="3">
    <location>
        <begin position="39"/>
        <end position="48"/>
    </location>
</feature>
<organism evidence="4 5">
    <name type="scientific">Rhodococcus gordoniae</name>
    <dbReference type="NCBI Taxonomy" id="223392"/>
    <lineage>
        <taxon>Bacteria</taxon>
        <taxon>Bacillati</taxon>
        <taxon>Actinomycetota</taxon>
        <taxon>Actinomycetes</taxon>
        <taxon>Mycobacteriales</taxon>
        <taxon>Nocardiaceae</taxon>
        <taxon>Rhodococcus</taxon>
    </lineage>
</organism>
<dbReference type="OrthoDB" id="9804774at2"/>
<dbReference type="RefSeq" id="WP_064063778.1">
    <property type="nucleotide sequence ID" value="NZ_LPZN01000017.1"/>
</dbReference>